<feature type="compositionally biased region" description="Polar residues" evidence="1">
    <location>
        <begin position="117"/>
        <end position="132"/>
    </location>
</feature>
<feature type="region of interest" description="Disordered" evidence="1">
    <location>
        <begin position="66"/>
        <end position="135"/>
    </location>
</feature>
<keyword evidence="4" id="KW-1185">Reference proteome</keyword>
<dbReference type="InterPro" id="IPR014258">
    <property type="entry name" value="CAP_domain_YkwD-like"/>
</dbReference>
<feature type="domain" description="SCP" evidence="2">
    <location>
        <begin position="141"/>
        <end position="256"/>
    </location>
</feature>
<dbReference type="RefSeq" id="WP_243648742.1">
    <property type="nucleotide sequence ID" value="NZ_SMAG01000009.1"/>
</dbReference>
<comment type="caution">
    <text evidence="3">The sequence shown here is derived from an EMBL/GenBank/DDBJ whole genome shotgun (WGS) entry which is preliminary data.</text>
</comment>
<dbReference type="Proteomes" id="UP000294937">
    <property type="component" value="Unassembled WGS sequence"/>
</dbReference>
<dbReference type="CDD" id="cd05379">
    <property type="entry name" value="CAP_bacterial"/>
    <property type="match status" value="1"/>
</dbReference>
<dbReference type="SUPFAM" id="SSF55797">
    <property type="entry name" value="PR-1-like"/>
    <property type="match status" value="1"/>
</dbReference>
<evidence type="ECO:0000256" key="1">
    <source>
        <dbReference type="SAM" id="MobiDB-lite"/>
    </source>
</evidence>
<dbReference type="EMBL" id="SMAG01000009">
    <property type="protein sequence ID" value="TCS93146.1"/>
    <property type="molecule type" value="Genomic_DNA"/>
</dbReference>
<accession>A0A4R3L6H8</accession>
<dbReference type="InterPro" id="IPR035940">
    <property type="entry name" value="CAP_sf"/>
</dbReference>
<dbReference type="Gene3D" id="3.40.33.10">
    <property type="entry name" value="CAP"/>
    <property type="match status" value="1"/>
</dbReference>
<organism evidence="3 4">
    <name type="scientific">Hazenella coriacea</name>
    <dbReference type="NCBI Taxonomy" id="1179467"/>
    <lineage>
        <taxon>Bacteria</taxon>
        <taxon>Bacillati</taxon>
        <taxon>Bacillota</taxon>
        <taxon>Bacilli</taxon>
        <taxon>Bacillales</taxon>
        <taxon>Thermoactinomycetaceae</taxon>
        <taxon>Hazenella</taxon>
    </lineage>
</organism>
<protein>
    <submittedName>
        <fullName evidence="3">Putative YkwD family protein</fullName>
    </submittedName>
</protein>
<dbReference type="InterPro" id="IPR014044">
    <property type="entry name" value="CAP_dom"/>
</dbReference>
<dbReference type="PANTHER" id="PTHR31157">
    <property type="entry name" value="SCP DOMAIN-CONTAINING PROTEIN"/>
    <property type="match status" value="1"/>
</dbReference>
<evidence type="ECO:0000259" key="2">
    <source>
        <dbReference type="Pfam" id="PF00188"/>
    </source>
</evidence>
<feature type="compositionally biased region" description="Low complexity" evidence="1">
    <location>
        <begin position="102"/>
        <end position="116"/>
    </location>
</feature>
<proteinExistence type="predicted"/>
<dbReference type="PANTHER" id="PTHR31157:SF1">
    <property type="entry name" value="SCP DOMAIN-CONTAINING PROTEIN"/>
    <property type="match status" value="1"/>
</dbReference>
<sequence length="259" mass="28703">MKSIVIGGFCALSLMGFSTSHYFAEDPQAQAQKIFVQKAQVTAQKHLSISDIITKNTAKKIAKWEVSQNEKTKDSKQKIQQPKKSPRHTPISLKPEEKTSTPKKTTTNNPSNTPSTQVKKTNTTPSTTSGQVSELEKEVARLVNIEREKRGLKPLTMSSQISDIARKKSNDMKVNNYFDHQSPTYGSPFDMLKQFGVSYKSAGENIAAGQRTAQEVMNGWMNSEGHRANILNPSFTHIGVGSVTGGNYGTYWTQLFISK</sequence>
<gene>
    <name evidence="3" type="ORF">EDD58_10988</name>
</gene>
<reference evidence="3 4" key="1">
    <citation type="submission" date="2019-03" db="EMBL/GenBank/DDBJ databases">
        <title>Genomic Encyclopedia of Type Strains, Phase IV (KMG-IV): sequencing the most valuable type-strain genomes for metagenomic binning, comparative biology and taxonomic classification.</title>
        <authorList>
            <person name="Goeker M."/>
        </authorList>
    </citation>
    <scope>NUCLEOTIDE SEQUENCE [LARGE SCALE GENOMIC DNA]</scope>
    <source>
        <strain evidence="3 4">DSM 45707</strain>
    </source>
</reference>
<dbReference type="NCBIfam" id="TIGR02909">
    <property type="entry name" value="spore_YkwD"/>
    <property type="match status" value="1"/>
</dbReference>
<name>A0A4R3L6H8_9BACL</name>
<dbReference type="AlphaFoldDB" id="A0A4R3L6H8"/>
<evidence type="ECO:0000313" key="3">
    <source>
        <dbReference type="EMBL" id="TCS93146.1"/>
    </source>
</evidence>
<evidence type="ECO:0000313" key="4">
    <source>
        <dbReference type="Proteomes" id="UP000294937"/>
    </source>
</evidence>
<dbReference type="Pfam" id="PF00188">
    <property type="entry name" value="CAP"/>
    <property type="match status" value="1"/>
</dbReference>
<feature type="compositionally biased region" description="Basic and acidic residues" evidence="1">
    <location>
        <begin position="68"/>
        <end position="77"/>
    </location>
</feature>